<keyword evidence="7" id="KW-0732">Signal</keyword>
<sequence length="1110" mass="125481">MIGALEVLTTLHLVVGVVDVDVVDLPWILDLTKDLPLTMVMLLSPNLRLVVGVVDVDVDVVDPRWIRHKTDLLAMVMLLSLKVHLVVGVVDADVDVVDLPWILELAKDLLLTMVMLLSPKMHLHLAVGVVDADVDVVDLPWMLDLTKDLLLTMVMHLSPKMHLHLAVGVVDADVDVVDLPWMLDLTKDLLLTMVMHLSPKMHLHLVMGVLDADVVVVGLRWILSVTTVLLLKLLSPETHLFLVMGVVDADVDVVDLPWMLDLTKGLLLTMVMHLSPKMHLHLVMGVLDADVVVVGLPWMLDLTKGLLLKLLSSETHLFLVDIFEEDVRVKDKYVNIREEDENVMVTGPYADKYQEFERWSDFEFEPALLANIEKANYTFPRKIQSLTFPLIKGGHDLKGHAETGSGKSAAFLLPIIDAVMKNKKAGQYNSRRCCPFALILEPTRELTIQVYDQARKLTVDCDVSVSRAYGMYLRHANLRQISTDGCDILIGTPGRICDFFHAKNLLCENLKVLVFDEADQLLEDSFQANLRQLNIEERQTLLFSATFPVVVQTWADEWMRKDSMMVSNKRLVGANSRIKQKFLLCNNASKKDVLLRLFQLELEEAKKRDPVNAKIRNTMVFVNSKRDADVVSTYLNQFGFETTTINGNRPQELREKALSDFRAGLYQIVVTTDVCARGHDIKDLGHVINLDLPPSGEGIEESYTTYVHRIGRTGRLQEGSATTFFDVATDIAMAQGIVKGLQETERQAPEWLQKLCTEGFAGGMGEHLRTLKSQVISTHNLLAEKIAVVTRTEGASPFELDGVREELEKAAGLIADEYNKIESEAKALPAQTPQSLMVNKLNHFLLDCATNQDMAGGVYCNTRNVFDWSDSTASFVNYAYDLFKMANANYLTQQRNRKLTLAHQWTVRHEPLATIPVEPSSYTQQRKFELTLSDYVQKYQSTRHPVEQFHYRLVLNHLEQSALSSAIELKFLSLPRTNYKMADKNGHSVCILKALLLVNNGSIDYVHFIAPHEEWHFNQLPRFGNKKQIDLSVPSRYELYHKFTMYGNVVVNFLSSSPNMNAKIFAAFFNQLARLYTIEQRCSRCGKRLREFSPVITTDQSKNTVHLSCK</sequence>
<evidence type="ECO:0000313" key="12">
    <source>
        <dbReference type="WBParaSite" id="GPLIN_001082600"/>
    </source>
</evidence>
<feature type="chain" id="PRO_5008147434" description="RNA helicase" evidence="7">
    <location>
        <begin position="17"/>
        <end position="1110"/>
    </location>
</feature>
<evidence type="ECO:0000256" key="3">
    <source>
        <dbReference type="ARBA" id="ARBA00022801"/>
    </source>
</evidence>
<evidence type="ECO:0000259" key="9">
    <source>
        <dbReference type="PROSITE" id="PS51194"/>
    </source>
</evidence>
<dbReference type="PROSITE" id="PS51194">
    <property type="entry name" value="HELICASE_CTER"/>
    <property type="match status" value="1"/>
</dbReference>
<dbReference type="SUPFAM" id="SSF52540">
    <property type="entry name" value="P-loop containing nucleoside triphosphate hydrolases"/>
    <property type="match status" value="1"/>
</dbReference>
<dbReference type="Pfam" id="PF00270">
    <property type="entry name" value="DEAD"/>
    <property type="match status" value="1"/>
</dbReference>
<feature type="signal peptide" evidence="7">
    <location>
        <begin position="1"/>
        <end position="16"/>
    </location>
</feature>
<accession>A0A183CD72</accession>
<evidence type="ECO:0000256" key="4">
    <source>
        <dbReference type="ARBA" id="ARBA00022806"/>
    </source>
</evidence>
<dbReference type="Gene3D" id="3.40.50.300">
    <property type="entry name" value="P-loop containing nucleotide triphosphate hydrolases"/>
    <property type="match status" value="2"/>
</dbReference>
<keyword evidence="2" id="KW-0547">Nucleotide-binding</keyword>
<dbReference type="InterPro" id="IPR001650">
    <property type="entry name" value="Helicase_C-like"/>
</dbReference>
<evidence type="ECO:0000259" key="10">
    <source>
        <dbReference type="PROSITE" id="PS51195"/>
    </source>
</evidence>
<dbReference type="GO" id="GO:0005524">
    <property type="term" value="F:ATP binding"/>
    <property type="evidence" value="ECO:0007669"/>
    <property type="project" value="UniProtKB-KW"/>
</dbReference>
<protein>
    <recommendedName>
        <fullName evidence="1">RNA helicase</fullName>
        <ecNumber evidence="1">3.6.4.13</ecNumber>
    </recommendedName>
</protein>
<reference evidence="11" key="1">
    <citation type="submission" date="2014-05" db="EMBL/GenBank/DDBJ databases">
        <title>The genome and life-stage specific transcriptomes of Globodera pallida elucidate key aspects of plant parasitism by a cyst nematode.</title>
        <authorList>
            <person name="Cotton J.A."/>
            <person name="Lilley C.J."/>
            <person name="Jones L.M."/>
            <person name="Kikuchi T."/>
            <person name="Reid A.J."/>
            <person name="Thorpe P."/>
            <person name="Tsai I.J."/>
            <person name="Beasley H."/>
            <person name="Blok V."/>
            <person name="Cock P.J.A."/>
            <person name="Van den Akker S.E."/>
            <person name="Holroyd N."/>
            <person name="Hunt M."/>
            <person name="Mantelin S."/>
            <person name="Naghra H."/>
            <person name="Pain A."/>
            <person name="Palomares-Rius J.E."/>
            <person name="Zarowiecki M."/>
            <person name="Berriman M."/>
            <person name="Jones J.T."/>
            <person name="Urwin P.E."/>
        </authorList>
    </citation>
    <scope>NUCLEOTIDE SEQUENCE [LARGE SCALE GENOMIC DNA]</scope>
    <source>
        <strain evidence="11">Lindley</strain>
    </source>
</reference>
<evidence type="ECO:0000256" key="2">
    <source>
        <dbReference type="ARBA" id="ARBA00022741"/>
    </source>
</evidence>
<dbReference type="InterPro" id="IPR044742">
    <property type="entry name" value="DEAD/DEAH_RhlB"/>
</dbReference>
<dbReference type="WBParaSite" id="GPLIN_001082600">
    <property type="protein sequence ID" value="GPLIN_001082600"/>
    <property type="gene ID" value="GPLIN_001082600"/>
</dbReference>
<dbReference type="PROSITE" id="PS51195">
    <property type="entry name" value="Q_MOTIF"/>
    <property type="match status" value="1"/>
</dbReference>
<dbReference type="EC" id="3.6.4.13" evidence="1"/>
<feature type="domain" description="Helicase C-terminal" evidence="9">
    <location>
        <begin position="607"/>
        <end position="756"/>
    </location>
</feature>
<feature type="domain" description="DEAD-box RNA helicase Q" evidence="10">
    <location>
        <begin position="357"/>
        <end position="385"/>
    </location>
</feature>
<evidence type="ECO:0000313" key="11">
    <source>
        <dbReference type="Proteomes" id="UP000050741"/>
    </source>
</evidence>
<evidence type="ECO:0000256" key="7">
    <source>
        <dbReference type="SAM" id="SignalP"/>
    </source>
</evidence>
<dbReference type="SMART" id="SM00487">
    <property type="entry name" value="DEXDc"/>
    <property type="match status" value="1"/>
</dbReference>
<dbReference type="Proteomes" id="UP000050741">
    <property type="component" value="Unassembled WGS sequence"/>
</dbReference>
<dbReference type="CDD" id="cd18787">
    <property type="entry name" value="SF2_C_DEAD"/>
    <property type="match status" value="1"/>
</dbReference>
<dbReference type="GO" id="GO:0003724">
    <property type="term" value="F:RNA helicase activity"/>
    <property type="evidence" value="ECO:0007669"/>
    <property type="project" value="UniProtKB-EC"/>
</dbReference>
<dbReference type="PROSITE" id="PS51192">
    <property type="entry name" value="HELICASE_ATP_BIND_1"/>
    <property type="match status" value="1"/>
</dbReference>
<dbReference type="Pfam" id="PF00271">
    <property type="entry name" value="Helicase_C"/>
    <property type="match status" value="1"/>
</dbReference>
<evidence type="ECO:0000256" key="5">
    <source>
        <dbReference type="ARBA" id="ARBA00022840"/>
    </source>
</evidence>
<evidence type="ECO:0000256" key="6">
    <source>
        <dbReference type="PROSITE-ProRule" id="PRU00552"/>
    </source>
</evidence>
<evidence type="ECO:0000256" key="1">
    <source>
        <dbReference type="ARBA" id="ARBA00012552"/>
    </source>
</evidence>
<organism evidence="11 12">
    <name type="scientific">Globodera pallida</name>
    <name type="common">Potato cyst nematode worm</name>
    <name type="synonym">Heterodera pallida</name>
    <dbReference type="NCBI Taxonomy" id="36090"/>
    <lineage>
        <taxon>Eukaryota</taxon>
        <taxon>Metazoa</taxon>
        <taxon>Ecdysozoa</taxon>
        <taxon>Nematoda</taxon>
        <taxon>Chromadorea</taxon>
        <taxon>Rhabditida</taxon>
        <taxon>Tylenchina</taxon>
        <taxon>Tylenchomorpha</taxon>
        <taxon>Tylenchoidea</taxon>
        <taxon>Heteroderidae</taxon>
        <taxon>Heteroderinae</taxon>
        <taxon>Globodera</taxon>
    </lineage>
</organism>
<dbReference type="InterPro" id="IPR011545">
    <property type="entry name" value="DEAD/DEAH_box_helicase_dom"/>
</dbReference>
<dbReference type="SMART" id="SM00490">
    <property type="entry name" value="HELICc"/>
    <property type="match status" value="1"/>
</dbReference>
<dbReference type="InterPro" id="IPR027417">
    <property type="entry name" value="P-loop_NTPase"/>
</dbReference>
<keyword evidence="3" id="KW-0378">Hydrolase</keyword>
<dbReference type="AlphaFoldDB" id="A0A183CD72"/>
<keyword evidence="11" id="KW-1185">Reference proteome</keyword>
<keyword evidence="5" id="KW-0067">ATP-binding</keyword>
<feature type="domain" description="Helicase ATP-binding" evidence="8">
    <location>
        <begin position="388"/>
        <end position="565"/>
    </location>
</feature>
<name>A0A183CD72_GLOPA</name>
<dbReference type="InterPro" id="IPR014014">
    <property type="entry name" value="RNA_helicase_DEAD_Q_motif"/>
</dbReference>
<keyword evidence="4" id="KW-0347">Helicase</keyword>
<reference evidence="12" key="2">
    <citation type="submission" date="2016-06" db="UniProtKB">
        <authorList>
            <consortium name="WormBaseParasite"/>
        </authorList>
    </citation>
    <scope>IDENTIFICATION</scope>
</reference>
<feature type="short sequence motif" description="Q motif" evidence="6">
    <location>
        <begin position="357"/>
        <end position="385"/>
    </location>
</feature>
<dbReference type="InterPro" id="IPR014001">
    <property type="entry name" value="Helicase_ATP-bd"/>
</dbReference>
<proteinExistence type="predicted"/>
<dbReference type="GO" id="GO:0016787">
    <property type="term" value="F:hydrolase activity"/>
    <property type="evidence" value="ECO:0007669"/>
    <property type="project" value="UniProtKB-KW"/>
</dbReference>
<evidence type="ECO:0000259" key="8">
    <source>
        <dbReference type="PROSITE" id="PS51192"/>
    </source>
</evidence>
<dbReference type="PANTHER" id="PTHR47958">
    <property type="entry name" value="ATP-DEPENDENT RNA HELICASE DBP3"/>
    <property type="match status" value="1"/>
</dbReference>
<dbReference type="CDD" id="cd00268">
    <property type="entry name" value="DEADc"/>
    <property type="match status" value="1"/>
</dbReference>
<dbReference type="GO" id="GO:0003676">
    <property type="term" value="F:nucleic acid binding"/>
    <property type="evidence" value="ECO:0007669"/>
    <property type="project" value="InterPro"/>
</dbReference>